<dbReference type="PANTHER" id="PTHR47429">
    <property type="entry name" value="PROTEIN TWIN LOV 1"/>
    <property type="match status" value="1"/>
</dbReference>
<reference evidence="5 7" key="1">
    <citation type="journal article" date="2014" name="Genome Announc.">
        <title>Draft Genome Sequences of Marine Flavobacterium Nonlabens Strains NR17, NR24, NR27, NR32, NR33, and Ara13.</title>
        <authorList>
            <person name="Nakanishi M."/>
            <person name="Meirelles P."/>
            <person name="Suzuki R."/>
            <person name="Takatani N."/>
            <person name="Mino S."/>
            <person name="Suda W."/>
            <person name="Oshima K."/>
            <person name="Hattori M."/>
            <person name="Ohkuma M."/>
            <person name="Hosokawa M."/>
            <person name="Miyashita K."/>
            <person name="Thompson F.L."/>
            <person name="Niwa A."/>
            <person name="Sawabe T."/>
            <person name="Sawabe T."/>
        </authorList>
    </citation>
    <scope>NUCLEOTIDE SEQUENCE [LARGE SCALE GENOMIC DNA]</scope>
    <source>
        <strain evidence="5">JCM 19275</strain>
        <strain evidence="7">JCM19275</strain>
    </source>
</reference>
<gene>
    <name evidence="5" type="ORF">JCM19275_3075</name>
    <name evidence="6" type="ORF">LY02_00272</name>
</gene>
<dbReference type="Proteomes" id="UP000239997">
    <property type="component" value="Unassembled WGS sequence"/>
</dbReference>
<keyword evidence="2" id="KW-0288">FMN</keyword>
<keyword evidence="8" id="KW-1185">Reference proteome</keyword>
<dbReference type="SUPFAM" id="SSF55785">
    <property type="entry name" value="PYP-like sensor domain (PAS domain)"/>
    <property type="match status" value="1"/>
</dbReference>
<comment type="caution">
    <text evidence="5">The sequence shown here is derived from an EMBL/GenBank/DDBJ whole genome shotgun (WGS) entry which is preliminary data.</text>
</comment>
<evidence type="ECO:0000313" key="5">
    <source>
        <dbReference type="EMBL" id="GAL74228.1"/>
    </source>
</evidence>
<dbReference type="AlphaFoldDB" id="A0A090WDB7"/>
<evidence type="ECO:0000313" key="6">
    <source>
        <dbReference type="EMBL" id="PRX15060.1"/>
    </source>
</evidence>
<keyword evidence="3" id="KW-0157">Chromophore</keyword>
<evidence type="ECO:0000313" key="8">
    <source>
        <dbReference type="Proteomes" id="UP000239997"/>
    </source>
</evidence>
<keyword evidence="1" id="KW-0285">Flavoprotein</keyword>
<sequence>MTLENSQYTVINSHVNSLPMLSWELIKKLLWNLDKEMLEHMNHLAQEYNWHFNYFLDSYSHYKGYSIVITDHNFKIQCCSENIFKMTGYKSHELTGHSPKLLQGEKTDQNSKRLIKKATQDELPFNTRLVNYRKNGELYGCEIIAFPIFNGTSKVSHFIAFEKEYFV</sequence>
<dbReference type="GeneID" id="90594592"/>
<dbReference type="Gene3D" id="3.30.450.20">
    <property type="entry name" value="PAS domain"/>
    <property type="match status" value="1"/>
</dbReference>
<reference evidence="6 8" key="2">
    <citation type="submission" date="2018-03" db="EMBL/GenBank/DDBJ databases">
        <title>Genomic Encyclopedia of Archaeal and Bacterial Type Strains, Phase II (KMG-II): from individual species to whole genera.</title>
        <authorList>
            <person name="Goeker M."/>
        </authorList>
    </citation>
    <scope>NUCLEOTIDE SEQUENCE [LARGE SCALE GENOMIC DNA]</scope>
    <source>
        <strain evidence="6 8">DSM 22727</strain>
    </source>
</reference>
<accession>A0A090WDB7</accession>
<name>A0A090WDB7_NONUL</name>
<evidence type="ECO:0000256" key="1">
    <source>
        <dbReference type="ARBA" id="ARBA00022630"/>
    </source>
</evidence>
<dbReference type="CDD" id="cd00130">
    <property type="entry name" value="PAS"/>
    <property type="match status" value="1"/>
</dbReference>
<dbReference type="Pfam" id="PF13426">
    <property type="entry name" value="PAS_9"/>
    <property type="match status" value="1"/>
</dbReference>
<evidence type="ECO:0000313" key="7">
    <source>
        <dbReference type="Proteomes" id="UP000029647"/>
    </source>
</evidence>
<dbReference type="NCBIfam" id="TIGR00229">
    <property type="entry name" value="sensory_box"/>
    <property type="match status" value="1"/>
</dbReference>
<protein>
    <submittedName>
        <fullName evidence="5">EAL/GGDEF/PAS domain protein</fullName>
    </submittedName>
    <submittedName>
        <fullName evidence="6">PAS domain S-box-containing protein</fullName>
    </submittedName>
</protein>
<evidence type="ECO:0000256" key="2">
    <source>
        <dbReference type="ARBA" id="ARBA00022643"/>
    </source>
</evidence>
<dbReference type="EMBL" id="PVNA01000001">
    <property type="protein sequence ID" value="PRX15060.1"/>
    <property type="molecule type" value="Genomic_DNA"/>
</dbReference>
<dbReference type="OrthoDB" id="5760647at2"/>
<dbReference type="PANTHER" id="PTHR47429:SF2">
    <property type="entry name" value="PROTEIN TWIN LOV 1"/>
    <property type="match status" value="1"/>
</dbReference>
<dbReference type="Proteomes" id="UP000029647">
    <property type="component" value="Unassembled WGS sequence"/>
</dbReference>
<organism evidence="5 7">
    <name type="scientific">Nonlabens ulvanivorans</name>
    <name type="common">Persicivirga ulvanivorans</name>
    <dbReference type="NCBI Taxonomy" id="906888"/>
    <lineage>
        <taxon>Bacteria</taxon>
        <taxon>Pseudomonadati</taxon>
        <taxon>Bacteroidota</taxon>
        <taxon>Flavobacteriia</taxon>
        <taxon>Flavobacteriales</taxon>
        <taxon>Flavobacteriaceae</taxon>
        <taxon>Nonlabens</taxon>
    </lineage>
</organism>
<dbReference type="InterPro" id="IPR035965">
    <property type="entry name" value="PAS-like_dom_sf"/>
</dbReference>
<dbReference type="InterPro" id="IPR000014">
    <property type="entry name" value="PAS"/>
</dbReference>
<proteinExistence type="predicted"/>
<dbReference type="RefSeq" id="WP_081866574.1">
    <property type="nucleotide sequence ID" value="NZ_CP136694.1"/>
</dbReference>
<evidence type="ECO:0000256" key="3">
    <source>
        <dbReference type="ARBA" id="ARBA00022991"/>
    </source>
</evidence>
<feature type="domain" description="PAS" evidence="4">
    <location>
        <begin position="66"/>
        <end position="161"/>
    </location>
</feature>
<dbReference type="EMBL" id="BBNT01000001">
    <property type="protein sequence ID" value="GAL74228.1"/>
    <property type="molecule type" value="Genomic_DNA"/>
</dbReference>
<evidence type="ECO:0000259" key="4">
    <source>
        <dbReference type="Pfam" id="PF13426"/>
    </source>
</evidence>